<protein>
    <recommendedName>
        <fullName evidence="2">adenosylhomocysteine nucleosidase</fullName>
        <ecNumber evidence="2">3.2.2.9</ecNumber>
    </recommendedName>
</protein>
<keyword evidence="4" id="KW-0378">Hydrolase</keyword>
<organism evidence="7 8">
    <name type="scientific">Solimicrobium silvestre</name>
    <dbReference type="NCBI Taxonomy" id="2099400"/>
    <lineage>
        <taxon>Bacteria</taxon>
        <taxon>Pseudomonadati</taxon>
        <taxon>Pseudomonadota</taxon>
        <taxon>Betaproteobacteria</taxon>
        <taxon>Burkholderiales</taxon>
        <taxon>Oxalobacteraceae</taxon>
        <taxon>Solimicrobium</taxon>
    </lineage>
</organism>
<comment type="caution">
    <text evidence="7">The sequence shown here is derived from an EMBL/GenBank/DDBJ whole genome shotgun (WGS) entry which is preliminary data.</text>
</comment>
<evidence type="ECO:0000313" key="8">
    <source>
        <dbReference type="Proteomes" id="UP000237839"/>
    </source>
</evidence>
<proteinExistence type="predicted"/>
<dbReference type="NCBIfam" id="NF004079">
    <property type="entry name" value="PRK05584.1"/>
    <property type="match status" value="1"/>
</dbReference>
<dbReference type="Pfam" id="PF01048">
    <property type="entry name" value="PNP_UDP_1"/>
    <property type="match status" value="1"/>
</dbReference>
<dbReference type="AlphaFoldDB" id="A0A2S9GYC0"/>
<dbReference type="GO" id="GO:0008930">
    <property type="term" value="F:methylthioadenosine nucleosidase activity"/>
    <property type="evidence" value="ECO:0007669"/>
    <property type="project" value="InterPro"/>
</dbReference>
<evidence type="ECO:0000256" key="5">
    <source>
        <dbReference type="ARBA" id="ARBA00023167"/>
    </source>
</evidence>
<dbReference type="GO" id="GO:0009164">
    <property type="term" value="P:nucleoside catabolic process"/>
    <property type="evidence" value="ECO:0007669"/>
    <property type="project" value="InterPro"/>
</dbReference>
<evidence type="ECO:0000256" key="3">
    <source>
        <dbReference type="ARBA" id="ARBA00022605"/>
    </source>
</evidence>
<dbReference type="InterPro" id="IPR035994">
    <property type="entry name" value="Nucleoside_phosphorylase_sf"/>
</dbReference>
<dbReference type="GO" id="GO:0005829">
    <property type="term" value="C:cytosol"/>
    <property type="evidence" value="ECO:0007669"/>
    <property type="project" value="TreeGrafter"/>
</dbReference>
<reference evidence="7 8" key="1">
    <citation type="submission" date="2018-02" db="EMBL/GenBank/DDBJ databases">
        <title>Solimicrobium silvestre gen. nov., sp. nov., isolated from alpine forest soil.</title>
        <authorList>
            <person name="Margesin R."/>
            <person name="Albuquerque L."/>
            <person name="Zhang D.-C."/>
            <person name="Froufe H.J.C."/>
            <person name="Severino R."/>
            <person name="Roxo I."/>
            <person name="Egas C."/>
            <person name="Da Costa M.S."/>
        </authorList>
    </citation>
    <scope>NUCLEOTIDE SEQUENCE [LARGE SCALE GENOMIC DNA]</scope>
    <source>
        <strain evidence="7 8">S20-91</strain>
    </source>
</reference>
<dbReference type="EC" id="3.2.2.9" evidence="2"/>
<gene>
    <name evidence="7" type="ORF">S2091_2452</name>
</gene>
<dbReference type="Gene3D" id="3.40.50.1580">
    <property type="entry name" value="Nucleoside phosphorylase domain"/>
    <property type="match status" value="1"/>
</dbReference>
<dbReference type="GO" id="GO:0008782">
    <property type="term" value="F:adenosylhomocysteine nucleosidase activity"/>
    <property type="evidence" value="ECO:0007669"/>
    <property type="project" value="UniProtKB-EC"/>
</dbReference>
<dbReference type="GO" id="GO:0019509">
    <property type="term" value="P:L-methionine salvage from methylthioadenosine"/>
    <property type="evidence" value="ECO:0007669"/>
    <property type="project" value="UniProtKB-UniPathway"/>
</dbReference>
<keyword evidence="5" id="KW-0486">Methionine biosynthesis</keyword>
<keyword evidence="8" id="KW-1185">Reference proteome</keyword>
<dbReference type="EMBL" id="PUGF01000011">
    <property type="protein sequence ID" value="PRC92722.1"/>
    <property type="molecule type" value="Genomic_DNA"/>
</dbReference>
<dbReference type="UniPathway" id="UPA00904">
    <property type="reaction ID" value="UER00871"/>
</dbReference>
<evidence type="ECO:0000256" key="1">
    <source>
        <dbReference type="ARBA" id="ARBA00004945"/>
    </source>
</evidence>
<accession>A0A2S9GYC0</accession>
<dbReference type="GO" id="GO:0019284">
    <property type="term" value="P:L-methionine salvage from S-adenosylmethionine"/>
    <property type="evidence" value="ECO:0007669"/>
    <property type="project" value="TreeGrafter"/>
</dbReference>
<evidence type="ECO:0000256" key="2">
    <source>
        <dbReference type="ARBA" id="ARBA00011974"/>
    </source>
</evidence>
<dbReference type="PANTHER" id="PTHR46832">
    <property type="entry name" value="5'-METHYLTHIOADENOSINE/S-ADENOSYLHOMOCYSTEINE NUCLEOSIDASE"/>
    <property type="match status" value="1"/>
</dbReference>
<evidence type="ECO:0000256" key="4">
    <source>
        <dbReference type="ARBA" id="ARBA00022801"/>
    </source>
</evidence>
<dbReference type="PANTHER" id="PTHR46832:SF1">
    <property type="entry name" value="5'-METHYLTHIOADENOSINE_S-ADENOSYLHOMOCYSTEINE NUCLEOSIDASE"/>
    <property type="match status" value="1"/>
</dbReference>
<dbReference type="RefSeq" id="WP_105532213.1">
    <property type="nucleotide sequence ID" value="NZ_PUGF01000011.1"/>
</dbReference>
<dbReference type="NCBIfam" id="TIGR01704">
    <property type="entry name" value="MTA_SAH-Nsdase"/>
    <property type="match status" value="1"/>
</dbReference>
<dbReference type="OrthoDB" id="9792278at2"/>
<dbReference type="SUPFAM" id="SSF53167">
    <property type="entry name" value="Purine and uridine phosphorylases"/>
    <property type="match status" value="1"/>
</dbReference>
<keyword evidence="3" id="KW-0028">Amino-acid biosynthesis</keyword>
<dbReference type="InterPro" id="IPR000845">
    <property type="entry name" value="Nucleoside_phosphorylase_d"/>
</dbReference>
<dbReference type="CDD" id="cd09008">
    <property type="entry name" value="MTAN"/>
    <property type="match status" value="1"/>
</dbReference>
<sequence>MTIGIMAAIHDEIAELIEAITQQDKSQTHHIGMRDYYVGELEGQACVLVLARMGKVAASATAVSLIREFGVSEILFSGLAGGLAEHVQVGDVVVADRLIQHDMDARPFFPQHEIPLLGVTEFVVSQSLREELQTATRGFFKHDLAKKISAEKLAQFGLTKPDLHVGMIASGDQFIGSETEVARLRKTLPTALAVEMEGAAVAQICHEHAVPCAILRTISDRADSEAHIDFNQFLVGVASHYSCGIMRRFLANRTRVNNSLA</sequence>
<evidence type="ECO:0000313" key="7">
    <source>
        <dbReference type="EMBL" id="PRC92722.1"/>
    </source>
</evidence>
<feature type="domain" description="Nucleoside phosphorylase" evidence="6">
    <location>
        <begin position="2"/>
        <end position="250"/>
    </location>
</feature>
<evidence type="ECO:0000259" key="6">
    <source>
        <dbReference type="Pfam" id="PF01048"/>
    </source>
</evidence>
<dbReference type="Proteomes" id="UP000237839">
    <property type="component" value="Unassembled WGS sequence"/>
</dbReference>
<name>A0A2S9GYC0_9BURK</name>
<comment type="pathway">
    <text evidence="1">Amino-acid biosynthesis; L-methionine biosynthesis via salvage pathway; S-methyl-5-thio-alpha-D-ribose 1-phosphate from S-methyl-5'-thioadenosine (hydrolase route): step 1/2.</text>
</comment>
<dbReference type="InterPro" id="IPR010049">
    <property type="entry name" value="MTA_SAH_Nsdase"/>
</dbReference>